<dbReference type="OrthoDB" id="431929at2759"/>
<dbReference type="EMBL" id="KV453842">
    <property type="protein sequence ID" value="ODV91129.1"/>
    <property type="molecule type" value="Genomic_DNA"/>
</dbReference>
<organism evidence="2 3">
    <name type="scientific">Tortispora caseinolytica NRRL Y-17796</name>
    <dbReference type="NCBI Taxonomy" id="767744"/>
    <lineage>
        <taxon>Eukaryota</taxon>
        <taxon>Fungi</taxon>
        <taxon>Dikarya</taxon>
        <taxon>Ascomycota</taxon>
        <taxon>Saccharomycotina</taxon>
        <taxon>Trigonopsidomycetes</taxon>
        <taxon>Trigonopsidales</taxon>
        <taxon>Trigonopsidaceae</taxon>
        <taxon>Tortispora</taxon>
    </lineage>
</organism>
<dbReference type="AlphaFoldDB" id="A0A1E4THB1"/>
<dbReference type="Pfam" id="PF25327">
    <property type="entry name" value="UBL_ZFAND1"/>
    <property type="match status" value="1"/>
</dbReference>
<proteinExistence type="predicted"/>
<protein>
    <recommendedName>
        <fullName evidence="1">ZFAND1-like ubiquitin-like domain-containing protein</fullName>
    </recommendedName>
</protein>
<keyword evidence="3" id="KW-1185">Reference proteome</keyword>
<dbReference type="Proteomes" id="UP000095023">
    <property type="component" value="Unassembled WGS sequence"/>
</dbReference>
<reference evidence="3" key="1">
    <citation type="submission" date="2016-02" db="EMBL/GenBank/DDBJ databases">
        <title>Comparative genomics of biotechnologically important yeasts.</title>
        <authorList>
            <consortium name="DOE Joint Genome Institute"/>
            <person name="Riley R."/>
            <person name="Haridas S."/>
            <person name="Wolfe K.H."/>
            <person name="Lopes M.R."/>
            <person name="Hittinger C.T."/>
            <person name="Goker M."/>
            <person name="Salamov A."/>
            <person name="Wisecaver J."/>
            <person name="Long T.M."/>
            <person name="Aerts A.L."/>
            <person name="Barry K."/>
            <person name="Choi C."/>
            <person name="Clum A."/>
            <person name="Coughlan A.Y."/>
            <person name="Deshpande S."/>
            <person name="Douglass A.P."/>
            <person name="Hanson S.J."/>
            <person name="Klenk H.-P."/>
            <person name="Labutti K."/>
            <person name="Lapidus A."/>
            <person name="Lindquist E."/>
            <person name="Lipzen A."/>
            <person name="Meier-Kolthoff J.P."/>
            <person name="Ohm R.A."/>
            <person name="Otillar R.P."/>
            <person name="Pangilinan J."/>
            <person name="Peng Y."/>
            <person name="Rokas A."/>
            <person name="Rosa C.A."/>
            <person name="Scheuner C."/>
            <person name="Sibirny A.A."/>
            <person name="Slot J.C."/>
            <person name="Stielow J.B."/>
            <person name="Sun H."/>
            <person name="Kurtzman C.P."/>
            <person name="Blackwell M."/>
            <person name="Jeffries T.W."/>
            <person name="Grigoriev I.V."/>
        </authorList>
    </citation>
    <scope>NUCLEOTIDE SEQUENCE [LARGE SCALE GENOMIC DNA]</scope>
    <source>
        <strain evidence="3">NRRL Y-17796</strain>
    </source>
</reference>
<feature type="domain" description="ZFAND1-like ubiquitin-like" evidence="1">
    <location>
        <begin position="63"/>
        <end position="130"/>
    </location>
</feature>
<accession>A0A1E4THB1</accession>
<gene>
    <name evidence="2" type="ORF">CANCADRAFT_2847</name>
</gene>
<sequence length="137" mass="15503">MSAALSKFKSWNTFKANSNPSAAKRAEILEMKKTAKGDSKVNVTNRVYVQIEGVDPPKKQNMYFDRNIVVGAMLDKAAQSLQIMNYNNMKDDDEKKLRVYHVDQGKVLNFSDKLNDVPVRDGDHIALVRGVKMPKLM</sequence>
<dbReference type="InterPro" id="IPR057358">
    <property type="entry name" value="UBL_ZFAND1-like"/>
</dbReference>
<evidence type="ECO:0000313" key="3">
    <source>
        <dbReference type="Proteomes" id="UP000095023"/>
    </source>
</evidence>
<name>A0A1E4THB1_9ASCO</name>
<evidence type="ECO:0000259" key="1">
    <source>
        <dbReference type="Pfam" id="PF25327"/>
    </source>
</evidence>
<evidence type="ECO:0000313" key="2">
    <source>
        <dbReference type="EMBL" id="ODV91129.1"/>
    </source>
</evidence>